<sequence>MNSLSWLSLIIALAMGAVLSTSAMKYLAQPLPPMAKADDGKDAKVAKNTPEESRQVVALPSAKNLLDMDDLWEKSLFIPQRTERAPDAADAQADTQAEQVNAEFELVGIARIGTPENAKPVAIIKQKTQPVRDRRVMTRPLRGRPAPPPTPEPEEEKSSKAVQKIFRVGETLMNTGYVVDEINPQDNSVTLSRNGEKVTLKIQLADKQDSARRDSVVNDALTAREKLQAAQEAETKAAQAAAQAAQAAQAARTATAQAAAPPPPPPPIPGGLPPGVAQPAAPVGRPTRPLRPTTATTTTTNAEERQKQIERARILREKLLERQQQNQK</sequence>
<name>A0AAE3VDE1_9BACT</name>
<reference evidence="2" key="1">
    <citation type="submission" date="2023-07" db="EMBL/GenBank/DDBJ databases">
        <title>Genomic Encyclopedia of Type Strains, Phase IV (KMG-IV): sequencing the most valuable type-strain genomes for metagenomic binning, comparative biology and taxonomic classification.</title>
        <authorList>
            <person name="Goeker M."/>
        </authorList>
    </citation>
    <scope>NUCLEOTIDE SEQUENCE</scope>
    <source>
        <strain evidence="2">DSM 24202</strain>
    </source>
</reference>
<accession>A0AAE3VDE1</accession>
<feature type="compositionally biased region" description="Low complexity" evidence="1">
    <location>
        <begin position="234"/>
        <end position="259"/>
    </location>
</feature>
<protein>
    <submittedName>
        <fullName evidence="2">Uncharacterized protein</fullName>
    </submittedName>
</protein>
<proteinExistence type="predicted"/>
<dbReference type="EMBL" id="JAUSVL010000001">
    <property type="protein sequence ID" value="MDQ0288453.1"/>
    <property type="molecule type" value="Genomic_DNA"/>
</dbReference>
<feature type="compositionally biased region" description="Low complexity" evidence="1">
    <location>
        <begin position="274"/>
        <end position="300"/>
    </location>
</feature>
<dbReference type="AlphaFoldDB" id="A0AAE3VDE1"/>
<organism evidence="2 3">
    <name type="scientific">Oligosphaera ethanolica</name>
    <dbReference type="NCBI Taxonomy" id="760260"/>
    <lineage>
        <taxon>Bacteria</taxon>
        <taxon>Pseudomonadati</taxon>
        <taxon>Lentisphaerota</taxon>
        <taxon>Oligosphaeria</taxon>
        <taxon>Oligosphaerales</taxon>
        <taxon>Oligosphaeraceae</taxon>
        <taxon>Oligosphaera</taxon>
    </lineage>
</organism>
<evidence type="ECO:0000313" key="3">
    <source>
        <dbReference type="Proteomes" id="UP001238163"/>
    </source>
</evidence>
<dbReference type="Proteomes" id="UP001238163">
    <property type="component" value="Unassembled WGS sequence"/>
</dbReference>
<comment type="caution">
    <text evidence="2">The sequence shown here is derived from an EMBL/GenBank/DDBJ whole genome shotgun (WGS) entry which is preliminary data.</text>
</comment>
<dbReference type="RefSeq" id="WP_307259782.1">
    <property type="nucleotide sequence ID" value="NZ_JAUSVL010000001.1"/>
</dbReference>
<evidence type="ECO:0000313" key="2">
    <source>
        <dbReference type="EMBL" id="MDQ0288453.1"/>
    </source>
</evidence>
<feature type="compositionally biased region" description="Basic and acidic residues" evidence="1">
    <location>
        <begin position="302"/>
        <end position="311"/>
    </location>
</feature>
<feature type="region of interest" description="Disordered" evidence="1">
    <location>
        <begin position="234"/>
        <end position="311"/>
    </location>
</feature>
<feature type="compositionally biased region" description="Pro residues" evidence="1">
    <location>
        <begin position="260"/>
        <end position="272"/>
    </location>
</feature>
<feature type="region of interest" description="Disordered" evidence="1">
    <location>
        <begin position="128"/>
        <end position="161"/>
    </location>
</feature>
<keyword evidence="3" id="KW-1185">Reference proteome</keyword>
<evidence type="ECO:0000256" key="1">
    <source>
        <dbReference type="SAM" id="MobiDB-lite"/>
    </source>
</evidence>
<gene>
    <name evidence="2" type="ORF">J3R75_000560</name>
</gene>